<dbReference type="EMBL" id="NKUB01000019">
    <property type="protein sequence ID" value="PYD68869.1"/>
    <property type="molecule type" value="Genomic_DNA"/>
</dbReference>
<feature type="region of interest" description="Disordered" evidence="1">
    <location>
        <begin position="56"/>
        <end position="75"/>
    </location>
</feature>
<evidence type="ECO:0000256" key="1">
    <source>
        <dbReference type="SAM" id="MobiDB-lite"/>
    </source>
</evidence>
<comment type="caution">
    <text evidence="2">The sequence shown here is derived from an EMBL/GenBank/DDBJ whole genome shotgun (WGS) entry which is preliminary data.</text>
</comment>
<evidence type="ECO:0000313" key="2">
    <source>
        <dbReference type="EMBL" id="PYD68869.1"/>
    </source>
</evidence>
<evidence type="ECO:0000313" key="3">
    <source>
        <dbReference type="Proteomes" id="UP000247371"/>
    </source>
</evidence>
<dbReference type="Proteomes" id="UP000247371">
    <property type="component" value="Unassembled WGS sequence"/>
</dbReference>
<gene>
    <name evidence="2" type="ORF">CFR76_12765</name>
</gene>
<organism evidence="2 3">
    <name type="scientific">Komagataeibacter swingsii</name>
    <dbReference type="NCBI Taxonomy" id="215220"/>
    <lineage>
        <taxon>Bacteria</taxon>
        <taxon>Pseudomonadati</taxon>
        <taxon>Pseudomonadota</taxon>
        <taxon>Alphaproteobacteria</taxon>
        <taxon>Acetobacterales</taxon>
        <taxon>Acetobacteraceae</taxon>
        <taxon>Komagataeibacter</taxon>
    </lineage>
</organism>
<sequence>MQVAATRCNDIHQAMRRMALTLGCRGRGSMAGAVIAGRAGCCFNPVPVVRSCRAPESYGSGGLSRPYQARADATA</sequence>
<name>A0A2V4S1A1_9PROT</name>
<dbReference type="AlphaFoldDB" id="A0A2V4S1A1"/>
<proteinExistence type="predicted"/>
<accession>A0A2V4S1A1</accession>
<keyword evidence="3" id="KW-1185">Reference proteome</keyword>
<protein>
    <submittedName>
        <fullName evidence="2">Uncharacterized protein</fullName>
    </submittedName>
</protein>
<reference evidence="2 3" key="1">
    <citation type="submission" date="2017-07" db="EMBL/GenBank/DDBJ databases">
        <title>A draft genome sequence of Komagataeibacter swingsii LMG 22125.</title>
        <authorList>
            <person name="Skraban J."/>
            <person name="Cleenwerck I."/>
            <person name="Vandamme P."/>
            <person name="Trcek J."/>
        </authorList>
    </citation>
    <scope>NUCLEOTIDE SEQUENCE [LARGE SCALE GENOMIC DNA]</scope>
    <source>
        <strain evidence="2 3">LMG 22125</strain>
    </source>
</reference>